<dbReference type="EMBL" id="JACHEN010000016">
    <property type="protein sequence ID" value="MBB6216587.1"/>
    <property type="molecule type" value="Genomic_DNA"/>
</dbReference>
<dbReference type="Proteomes" id="UP000579281">
    <property type="component" value="Unassembled WGS sequence"/>
</dbReference>
<protein>
    <submittedName>
        <fullName evidence="1">Uncharacterized protein</fullName>
    </submittedName>
</protein>
<comment type="caution">
    <text evidence="1">The sequence shown here is derived from an EMBL/GenBank/DDBJ whole genome shotgun (WGS) entry which is preliminary data.</text>
</comment>
<accession>A0A841KT42</accession>
<dbReference type="AlphaFoldDB" id="A0A841KT42"/>
<proteinExistence type="predicted"/>
<evidence type="ECO:0000313" key="1">
    <source>
        <dbReference type="EMBL" id="MBB6216587.1"/>
    </source>
</evidence>
<organism evidence="1 2">
    <name type="scientific">Anaerosolibacter carboniphilus</name>
    <dbReference type="NCBI Taxonomy" id="1417629"/>
    <lineage>
        <taxon>Bacteria</taxon>
        <taxon>Bacillati</taxon>
        <taxon>Bacillota</taxon>
        <taxon>Clostridia</taxon>
        <taxon>Peptostreptococcales</taxon>
        <taxon>Thermotaleaceae</taxon>
        <taxon>Anaerosolibacter</taxon>
    </lineage>
</organism>
<dbReference type="RefSeq" id="WP_184311117.1">
    <property type="nucleotide sequence ID" value="NZ_JACHEN010000016.1"/>
</dbReference>
<keyword evidence="2" id="KW-1185">Reference proteome</keyword>
<evidence type="ECO:0000313" key="2">
    <source>
        <dbReference type="Proteomes" id="UP000579281"/>
    </source>
</evidence>
<reference evidence="1 2" key="1">
    <citation type="submission" date="2020-08" db="EMBL/GenBank/DDBJ databases">
        <title>Genomic Encyclopedia of Type Strains, Phase IV (KMG-IV): sequencing the most valuable type-strain genomes for metagenomic binning, comparative biology and taxonomic classification.</title>
        <authorList>
            <person name="Goeker M."/>
        </authorList>
    </citation>
    <scope>NUCLEOTIDE SEQUENCE [LARGE SCALE GENOMIC DNA]</scope>
    <source>
        <strain evidence="1 2">DSM 103526</strain>
    </source>
</reference>
<gene>
    <name evidence="1" type="ORF">HNQ80_002691</name>
</gene>
<name>A0A841KT42_9FIRM</name>
<sequence length="56" mass="6632">MSDEMLKVEEDLRLLCIQAIEILDKAWERGILSEEEYLEHVKLKRAFLEKTPSEVL</sequence>